<evidence type="ECO:0000313" key="3">
    <source>
        <dbReference type="Proteomes" id="UP001153365"/>
    </source>
</evidence>
<feature type="region of interest" description="Disordered" evidence="1">
    <location>
        <begin position="273"/>
        <end position="295"/>
    </location>
</feature>
<sequence>MRLAILEKIRLRNENISLKGQGTFRRRQSVIPVSALSRGLAMFCGGTDASDCVDSYQGMRPMYERHSIDCGALHHLANNKLLYFPSVIHDPGQYKDLEGEEEKHLEFDTRPLLSSSIFHNPRSLFFGQHVPGEAPAPHTIPNCRKNSQSDLLSINDPDPKQEPNRTDKLTFQSLNTLSPRQESPAWFSVQAENTNVSSEATGVENSKPFLTTASQAQGYAPKISPKQTDNQFPISVGITSFLPALNHSPFPPYKSRNLNFEKFSEKLEYSSTECNIEGSPPHIRRSSFSSSSGSSASNSVFLSSELCSSGPNMSSSATAEFASPQRLFSSQISASTSPTYTGSSPDRIISNNFFQPSSSAVFLQSPFEVPKTES</sequence>
<feature type="region of interest" description="Disordered" evidence="1">
    <location>
        <begin position="129"/>
        <end position="166"/>
    </location>
</feature>
<evidence type="ECO:0000313" key="2">
    <source>
        <dbReference type="EMBL" id="CAH7689146.1"/>
    </source>
</evidence>
<keyword evidence="3" id="KW-1185">Reference proteome</keyword>
<name>A0AAV0BSE4_PHAPC</name>
<protein>
    <submittedName>
        <fullName evidence="2">Expressed protein</fullName>
    </submittedName>
</protein>
<comment type="caution">
    <text evidence="2">The sequence shown here is derived from an EMBL/GenBank/DDBJ whole genome shotgun (WGS) entry which is preliminary data.</text>
</comment>
<dbReference type="Proteomes" id="UP001153365">
    <property type="component" value="Unassembled WGS sequence"/>
</dbReference>
<gene>
    <name evidence="2" type="ORF">PPACK8108_LOCUS24221</name>
</gene>
<feature type="compositionally biased region" description="Basic and acidic residues" evidence="1">
    <location>
        <begin position="157"/>
        <end position="166"/>
    </location>
</feature>
<reference evidence="2" key="1">
    <citation type="submission" date="2022-06" db="EMBL/GenBank/DDBJ databases">
        <authorList>
            <consortium name="SYNGENTA / RWTH Aachen University"/>
        </authorList>
    </citation>
    <scope>NUCLEOTIDE SEQUENCE</scope>
</reference>
<evidence type="ECO:0000256" key="1">
    <source>
        <dbReference type="SAM" id="MobiDB-lite"/>
    </source>
</evidence>
<feature type="compositionally biased region" description="Low complexity" evidence="1">
    <location>
        <begin position="286"/>
        <end position="295"/>
    </location>
</feature>
<dbReference type="AlphaFoldDB" id="A0AAV0BSE4"/>
<proteinExistence type="predicted"/>
<organism evidence="2 3">
    <name type="scientific">Phakopsora pachyrhizi</name>
    <name type="common">Asian soybean rust disease fungus</name>
    <dbReference type="NCBI Taxonomy" id="170000"/>
    <lineage>
        <taxon>Eukaryota</taxon>
        <taxon>Fungi</taxon>
        <taxon>Dikarya</taxon>
        <taxon>Basidiomycota</taxon>
        <taxon>Pucciniomycotina</taxon>
        <taxon>Pucciniomycetes</taxon>
        <taxon>Pucciniales</taxon>
        <taxon>Phakopsoraceae</taxon>
        <taxon>Phakopsora</taxon>
    </lineage>
</organism>
<accession>A0AAV0BSE4</accession>
<dbReference type="EMBL" id="CALTRL010006048">
    <property type="protein sequence ID" value="CAH7689146.1"/>
    <property type="molecule type" value="Genomic_DNA"/>
</dbReference>